<dbReference type="Proteomes" id="UP000290649">
    <property type="component" value="Unassembled WGS sequence"/>
</dbReference>
<comment type="subcellular location">
    <subcellularLocation>
        <location evidence="1">Cell membrane</location>
        <topology evidence="1">Lipid-anchor</topology>
    </subcellularLocation>
</comment>
<dbReference type="InterPro" id="IPR003760">
    <property type="entry name" value="PnrA-like"/>
</dbReference>
<evidence type="ECO:0000313" key="10">
    <source>
        <dbReference type="Proteomes" id="UP000290649"/>
    </source>
</evidence>
<comment type="similarity">
    <text evidence="2">Belongs to the BMP lipoprotein family.</text>
</comment>
<dbReference type="PANTHER" id="PTHR34296:SF2">
    <property type="entry name" value="ABC TRANSPORTER GUANOSINE-BINDING PROTEIN NUPN"/>
    <property type="match status" value="1"/>
</dbReference>
<dbReference type="EMBL" id="QOUX01000046">
    <property type="protein sequence ID" value="RXI98262.1"/>
    <property type="molecule type" value="Genomic_DNA"/>
</dbReference>
<organism evidence="9 10">
    <name type="scientific">Anaerobacillus alkaliphilus</name>
    <dbReference type="NCBI Taxonomy" id="1548597"/>
    <lineage>
        <taxon>Bacteria</taxon>
        <taxon>Bacillati</taxon>
        <taxon>Bacillota</taxon>
        <taxon>Bacilli</taxon>
        <taxon>Bacillales</taxon>
        <taxon>Bacillaceae</taxon>
        <taxon>Anaerobacillus</taxon>
    </lineage>
</organism>
<evidence type="ECO:0000256" key="4">
    <source>
        <dbReference type="ARBA" id="ARBA00022729"/>
    </source>
</evidence>
<evidence type="ECO:0000256" key="3">
    <source>
        <dbReference type="ARBA" id="ARBA00022475"/>
    </source>
</evidence>
<protein>
    <submittedName>
        <fullName evidence="9">BMP family ABC transporter substrate-binding protein</fullName>
    </submittedName>
</protein>
<keyword evidence="5" id="KW-0472">Membrane</keyword>
<dbReference type="Gene3D" id="3.40.50.2300">
    <property type="match status" value="2"/>
</dbReference>
<evidence type="ECO:0000256" key="5">
    <source>
        <dbReference type="ARBA" id="ARBA00023136"/>
    </source>
</evidence>
<comment type="caution">
    <text evidence="9">The sequence shown here is derived from an EMBL/GenBank/DDBJ whole genome shotgun (WGS) entry which is preliminary data.</text>
</comment>
<evidence type="ECO:0000256" key="6">
    <source>
        <dbReference type="ARBA" id="ARBA00023288"/>
    </source>
</evidence>
<feature type="chain" id="PRO_5020298479" evidence="7">
    <location>
        <begin position="23"/>
        <end position="319"/>
    </location>
</feature>
<proteinExistence type="inferred from homology"/>
<evidence type="ECO:0000313" key="9">
    <source>
        <dbReference type="EMBL" id="RXI98262.1"/>
    </source>
</evidence>
<evidence type="ECO:0000259" key="8">
    <source>
        <dbReference type="Pfam" id="PF02608"/>
    </source>
</evidence>
<keyword evidence="4 7" id="KW-0732">Signal</keyword>
<keyword evidence="10" id="KW-1185">Reference proteome</keyword>
<reference evidence="9 10" key="1">
    <citation type="journal article" date="2019" name="Int. J. Syst. Evol. Microbiol.">
        <title>Anaerobacillus alkaliphilus sp. nov., a novel alkaliphilic and moderately halophilic bacterium.</title>
        <authorList>
            <person name="Borsodi A.K."/>
            <person name="Aszalos J.M."/>
            <person name="Bihari P."/>
            <person name="Nagy I."/>
            <person name="Schumann P."/>
            <person name="Sproer C."/>
            <person name="Kovacs A.L."/>
            <person name="Boka K."/>
            <person name="Dobosy P."/>
            <person name="Ovari M."/>
            <person name="Szili-Kovacs T."/>
            <person name="Toth E."/>
        </authorList>
    </citation>
    <scope>NUCLEOTIDE SEQUENCE [LARGE SCALE GENOMIC DNA]</scope>
    <source>
        <strain evidence="9 10">B16-10</strain>
    </source>
</reference>
<accession>A0A4Q0VP81</accession>
<gene>
    <name evidence="9" type="ORF">DS745_18175</name>
</gene>
<dbReference type="InterPro" id="IPR050957">
    <property type="entry name" value="BMP_lipoprotein"/>
</dbReference>
<feature type="domain" description="ABC transporter substrate-binding protein PnrA-like" evidence="8">
    <location>
        <begin position="28"/>
        <end position="316"/>
    </location>
</feature>
<dbReference type="CDD" id="cd06353">
    <property type="entry name" value="PBP1_Med-like"/>
    <property type="match status" value="1"/>
</dbReference>
<evidence type="ECO:0000256" key="7">
    <source>
        <dbReference type="SAM" id="SignalP"/>
    </source>
</evidence>
<dbReference type="AlphaFoldDB" id="A0A4Q0VP81"/>
<dbReference type="PANTHER" id="PTHR34296">
    <property type="entry name" value="TRANSCRIPTIONAL ACTIVATOR PROTEIN MED"/>
    <property type="match status" value="1"/>
</dbReference>
<name>A0A4Q0VP81_9BACI</name>
<dbReference type="OrthoDB" id="2556857at2"/>
<dbReference type="InterPro" id="IPR028082">
    <property type="entry name" value="Peripla_BP_I"/>
</dbReference>
<dbReference type="Pfam" id="PF02608">
    <property type="entry name" value="Bmp"/>
    <property type="match status" value="1"/>
</dbReference>
<evidence type="ECO:0000256" key="1">
    <source>
        <dbReference type="ARBA" id="ARBA00004193"/>
    </source>
</evidence>
<dbReference type="PROSITE" id="PS51257">
    <property type="entry name" value="PROKAR_LIPOPROTEIN"/>
    <property type="match status" value="1"/>
</dbReference>
<dbReference type="SUPFAM" id="SSF53822">
    <property type="entry name" value="Periplasmic binding protein-like I"/>
    <property type="match status" value="1"/>
</dbReference>
<sequence>MKFIRISLVILTFLFTIGCSTSTETNTITKVGLLLPHNIDDQGWNSKGYEGLLKIHSSLNLDVFYKEEINSKEKVVQAIDEFVDSGVNLIFGHGHLFAPFFMELKDDFPNVHFVTFNADVEGDNITSLHFEGYSMGFFAGMLASEMSDSKIVGVLAAFPWQPEVEGFVDGVKFQNAEVEVQVEFVSSWVNVDVAIELYNRMVNDGVDVFYPAGDGYHVAIIEEVKKHGLYAIGFVGDQSDMGQSTVLTSTIQHVDNLYELVAEKFLKGELDTGNKYYDFAEGVISLGAFSTEVPGEVQIQINEAINTYIETGKLPNESY</sequence>
<keyword evidence="6" id="KW-0449">Lipoprotein</keyword>
<keyword evidence="3" id="KW-1003">Cell membrane</keyword>
<evidence type="ECO:0000256" key="2">
    <source>
        <dbReference type="ARBA" id="ARBA00008610"/>
    </source>
</evidence>
<feature type="signal peptide" evidence="7">
    <location>
        <begin position="1"/>
        <end position="22"/>
    </location>
</feature>
<dbReference type="GO" id="GO:0005886">
    <property type="term" value="C:plasma membrane"/>
    <property type="evidence" value="ECO:0007669"/>
    <property type="project" value="UniProtKB-SubCell"/>
</dbReference>
<dbReference type="RefSeq" id="WP_129079622.1">
    <property type="nucleotide sequence ID" value="NZ_QOUX01000046.1"/>
</dbReference>